<feature type="compositionally biased region" description="Basic and acidic residues" evidence="1">
    <location>
        <begin position="1"/>
        <end position="11"/>
    </location>
</feature>
<organism evidence="2 3">
    <name type="scientific">Limosilactobacillus reuteri</name>
    <name type="common">Lactobacillus reuteri</name>
    <dbReference type="NCBI Taxonomy" id="1598"/>
    <lineage>
        <taxon>Bacteria</taxon>
        <taxon>Bacillati</taxon>
        <taxon>Bacillota</taxon>
        <taxon>Bacilli</taxon>
        <taxon>Lactobacillales</taxon>
        <taxon>Lactobacillaceae</taxon>
        <taxon>Limosilactobacillus</taxon>
    </lineage>
</organism>
<evidence type="ECO:0000313" key="3">
    <source>
        <dbReference type="Proteomes" id="UP000297521"/>
    </source>
</evidence>
<proteinExistence type="predicted"/>
<accession>A0AAX2SRZ1</accession>
<dbReference type="Pfam" id="PF17363">
    <property type="entry name" value="DUF5388"/>
    <property type="match status" value="1"/>
</dbReference>
<evidence type="ECO:0000256" key="1">
    <source>
        <dbReference type="SAM" id="MobiDB-lite"/>
    </source>
</evidence>
<dbReference type="AlphaFoldDB" id="A0AAX2SRZ1"/>
<feature type="region of interest" description="Disordered" evidence="1">
    <location>
        <begin position="1"/>
        <end position="20"/>
    </location>
</feature>
<reference evidence="2" key="2">
    <citation type="submission" date="2019-04" db="EMBL/GenBank/DDBJ databases">
        <authorList>
            <person name="Bisanz J.E."/>
            <person name="Chagwedera N.D."/>
            <person name="Chawla A."/>
            <person name="Turnbaugh P.J."/>
        </authorList>
    </citation>
    <scope>NUCLEOTIDE SEQUENCE</scope>
    <source>
        <strain evidence="2">I8-5</strain>
    </source>
</reference>
<comment type="caution">
    <text evidence="2">The sequence shown here is derived from an EMBL/GenBank/DDBJ whole genome shotgun (WGS) entry which is preliminary data.</text>
</comment>
<dbReference type="EMBL" id="SRKR01000021">
    <property type="protein sequence ID" value="TGB09665.1"/>
    <property type="molecule type" value="Genomic_DNA"/>
</dbReference>
<dbReference type="RefSeq" id="WP_003676441.1">
    <property type="nucleotide sequence ID" value="NZ_JBQAPQ010000002.1"/>
</dbReference>
<name>A0AAX2SRZ1_LIMRT</name>
<reference evidence="2" key="1">
    <citation type="journal article" date="2019" name="Cell Metab.">
        <title>Nutrient sensing in CD11c cells alters the gut microbiome to regulate food intake and body mass.</title>
        <authorList>
            <person name="Chagwedera N.D."/>
            <person name="Ang Q.Y."/>
            <person name="Bisanz J.E."/>
            <person name="Leong Y.A."/>
            <person name="Ganeshan K."/>
            <person name="Cai J."/>
            <person name="Patterson A.D."/>
            <person name="Turnbaugh P.J."/>
            <person name="Chawla A."/>
        </authorList>
    </citation>
    <scope>NUCLEOTIDE SEQUENCE</scope>
    <source>
        <strain evidence="2">I8-5</strain>
    </source>
</reference>
<dbReference type="Proteomes" id="UP000297521">
    <property type="component" value="Unassembled WGS sequence"/>
</dbReference>
<sequence length="114" mass="12950">MALTHSKEQKKPKLKAGSRVSVRNKVKREDIVNEKEEPQVLSVTFPANIRADNHIRNELSALLNLGIEKNMKALLNHLIETEKASLDDSQITRLEKMVSILEEKDFMSKSLKNG</sequence>
<protein>
    <submittedName>
        <fullName evidence="2">Uncharacterized protein</fullName>
    </submittedName>
</protein>
<gene>
    <name evidence="2" type="ORF">E5F87_09755</name>
</gene>
<dbReference type="InterPro" id="IPR035528">
    <property type="entry name" value="DUF5388"/>
</dbReference>
<evidence type="ECO:0000313" key="2">
    <source>
        <dbReference type="EMBL" id="TGB09665.1"/>
    </source>
</evidence>